<sequence>MMRDTGKPDDVTVIIRKDRGNHISWFGQSIPFLIISKMDSLNKTNQDTREASANEEEISDRSVTEREGAYFDWNYAYIKDEYVPMEKPKYVFSDILSKTTWSVLDLENTDVFRDMADELNTLNYAPIRNIPETNHVLSPIYNPNFELVIDYLKQYNYFDDVLSNIREFDLHKLHQNDAAKQFIIHYITPMIRNWDRYCANVTQLHHSSSVAEVEQGWEDAPEQFIFAIQQQTTDVESKDDELNRFVYIKTERKAVFSTVRKWMHQIDKTCDNQENLVNFLCGQQPDKLLQLFSFTYWYYKTFRKDYHNDHSKGECIPQLLAEDQGIFVCFISEIKDDQFAGHWFAPFHLHKLLPHFRKAHNDDTLGEEHLRFSSFGYQIIFCKTCKFECPLLMPAQGIQSLEVESSKEKHGKGQENVDEISPALTRTFSNDSDFSEEDEQLENLVDYDLLSKNRLPKEEGVYVREYFLEYNSHSVDILNDQGLVQVLEQDRIEAILEHIDFATR</sequence>
<evidence type="ECO:0000313" key="1">
    <source>
        <dbReference type="EMBL" id="GFH48694.1"/>
    </source>
</evidence>
<dbReference type="Proteomes" id="UP001054902">
    <property type="component" value="Unassembled WGS sequence"/>
</dbReference>
<protein>
    <submittedName>
        <fullName evidence="1">Uncharacterized protein</fullName>
    </submittedName>
</protein>
<accession>A0AAD3H3L9</accession>
<dbReference type="EMBL" id="BLLK01000029">
    <property type="protein sequence ID" value="GFH48694.1"/>
    <property type="molecule type" value="Genomic_DNA"/>
</dbReference>
<gene>
    <name evidence="1" type="ORF">CTEN210_05170</name>
</gene>
<name>A0AAD3H3L9_9STRA</name>
<keyword evidence="2" id="KW-1185">Reference proteome</keyword>
<organism evidence="1 2">
    <name type="scientific">Chaetoceros tenuissimus</name>
    <dbReference type="NCBI Taxonomy" id="426638"/>
    <lineage>
        <taxon>Eukaryota</taxon>
        <taxon>Sar</taxon>
        <taxon>Stramenopiles</taxon>
        <taxon>Ochrophyta</taxon>
        <taxon>Bacillariophyta</taxon>
        <taxon>Coscinodiscophyceae</taxon>
        <taxon>Chaetocerotophycidae</taxon>
        <taxon>Chaetocerotales</taxon>
        <taxon>Chaetocerotaceae</taxon>
        <taxon>Chaetoceros</taxon>
    </lineage>
</organism>
<comment type="caution">
    <text evidence="1">The sequence shown here is derived from an EMBL/GenBank/DDBJ whole genome shotgun (WGS) entry which is preliminary data.</text>
</comment>
<proteinExistence type="predicted"/>
<evidence type="ECO:0000313" key="2">
    <source>
        <dbReference type="Proteomes" id="UP001054902"/>
    </source>
</evidence>
<reference evidence="1 2" key="1">
    <citation type="journal article" date="2021" name="Sci. Rep.">
        <title>The genome of the diatom Chaetoceros tenuissimus carries an ancient integrated fragment of an extant virus.</title>
        <authorList>
            <person name="Hongo Y."/>
            <person name="Kimura K."/>
            <person name="Takaki Y."/>
            <person name="Yoshida Y."/>
            <person name="Baba S."/>
            <person name="Kobayashi G."/>
            <person name="Nagasaki K."/>
            <person name="Hano T."/>
            <person name="Tomaru Y."/>
        </authorList>
    </citation>
    <scope>NUCLEOTIDE SEQUENCE [LARGE SCALE GENOMIC DNA]</scope>
    <source>
        <strain evidence="1 2">NIES-3715</strain>
    </source>
</reference>
<dbReference type="AlphaFoldDB" id="A0AAD3H3L9"/>